<dbReference type="FunFam" id="3.30.565.10:FF:000006">
    <property type="entry name" value="Sensor histidine kinase WalK"/>
    <property type="match status" value="1"/>
</dbReference>
<gene>
    <name evidence="11" type="ORF">Cpa01nite_19140</name>
</gene>
<sequence>MTVADAPTAGAPAARAGRRDRTVLLKHAPTLAAVLLGGALAAAAPGAVVTDAAAVLAGVVVLAAATALAVVAAARPPAATRRAADAWAAGDGWVVVVPLLSVLAVGLLRAGTGGTGSLFGAVLVLPVIWIAAEPGRWSVALAAGASCVALLLPALPGLDGHPDDLAWWRAGFAPVVYALAALTVNELARRLRRHLARLRDADRLTRSVLDAVTEQAVVGTGPDGLVDVWNPGAERLLGRTAAEAQGSLRADALVSAPELQERWRQAGTTTPFGALVADVAPGRPEVSEWTWLRADGAPVPVQVSTTARLDGEGRPIGYLFVATDATAVHEAARLQDQFTGMISHELRTPVSAIVGHLDLLRDDPLTPDQRRSVEVAERNAGRLLRLVDDLLFTARVDAGRFPLALADVDVAEVARAAVESAGPAAERAGVALVLDVPDEPVVLRADAVRLAQVGDNLLSNAVKFTPAGGTVTVRVSATVDHVRLAVADTGAGIPADEVDRLFTRFFRTTTATRNAVPGVGLGLAITRSVVVAHGGVMEVTSTEGAGTTFTAVLPRRRRDLAG</sequence>
<dbReference type="CDD" id="cd00082">
    <property type="entry name" value="HisKA"/>
    <property type="match status" value="1"/>
</dbReference>
<dbReference type="InterPro" id="IPR004358">
    <property type="entry name" value="Sig_transdc_His_kin-like_C"/>
</dbReference>
<dbReference type="PANTHER" id="PTHR43711:SF1">
    <property type="entry name" value="HISTIDINE KINASE 1"/>
    <property type="match status" value="1"/>
</dbReference>
<keyword evidence="8" id="KW-0812">Transmembrane</keyword>
<evidence type="ECO:0000259" key="9">
    <source>
        <dbReference type="PROSITE" id="PS50109"/>
    </source>
</evidence>
<accession>A0A919U2W9</accession>
<dbReference type="Pfam" id="PF02518">
    <property type="entry name" value="HATPase_c"/>
    <property type="match status" value="1"/>
</dbReference>
<dbReference type="AlphaFoldDB" id="A0A919U2W9"/>
<organism evidence="11 12">
    <name type="scientific">Cellulomonas pakistanensis</name>
    <dbReference type="NCBI Taxonomy" id="992287"/>
    <lineage>
        <taxon>Bacteria</taxon>
        <taxon>Bacillati</taxon>
        <taxon>Actinomycetota</taxon>
        <taxon>Actinomycetes</taxon>
        <taxon>Micrococcales</taxon>
        <taxon>Cellulomonadaceae</taxon>
        <taxon>Cellulomonas</taxon>
    </lineage>
</organism>
<dbReference type="EMBL" id="BONO01000012">
    <property type="protein sequence ID" value="GIG36533.1"/>
    <property type="molecule type" value="Genomic_DNA"/>
</dbReference>
<dbReference type="PROSITE" id="PS50109">
    <property type="entry name" value="HIS_KIN"/>
    <property type="match status" value="1"/>
</dbReference>
<evidence type="ECO:0000256" key="4">
    <source>
        <dbReference type="ARBA" id="ARBA00022553"/>
    </source>
</evidence>
<dbReference type="GO" id="GO:0000155">
    <property type="term" value="F:phosphorelay sensor kinase activity"/>
    <property type="evidence" value="ECO:0007669"/>
    <property type="project" value="InterPro"/>
</dbReference>
<dbReference type="SUPFAM" id="SSF55785">
    <property type="entry name" value="PYP-like sensor domain (PAS domain)"/>
    <property type="match status" value="1"/>
</dbReference>
<feature type="transmembrane region" description="Helical" evidence="8">
    <location>
        <begin position="167"/>
        <end position="188"/>
    </location>
</feature>
<dbReference type="EC" id="2.7.13.3" evidence="3"/>
<comment type="catalytic activity">
    <reaction evidence="1">
        <text>ATP + protein L-histidine = ADP + protein N-phospho-L-histidine.</text>
        <dbReference type="EC" id="2.7.13.3"/>
    </reaction>
</comment>
<feature type="transmembrane region" description="Helical" evidence="8">
    <location>
        <begin position="114"/>
        <end position="132"/>
    </location>
</feature>
<dbReference type="CDD" id="cd00130">
    <property type="entry name" value="PAS"/>
    <property type="match status" value="1"/>
</dbReference>
<dbReference type="SMART" id="SM00387">
    <property type="entry name" value="HATPase_c"/>
    <property type="match status" value="1"/>
</dbReference>
<dbReference type="SMART" id="SM00086">
    <property type="entry name" value="PAC"/>
    <property type="match status" value="1"/>
</dbReference>
<dbReference type="PROSITE" id="PS50113">
    <property type="entry name" value="PAC"/>
    <property type="match status" value="1"/>
</dbReference>
<keyword evidence="5" id="KW-0808">Transferase</keyword>
<dbReference type="Gene3D" id="3.30.450.20">
    <property type="entry name" value="PAS domain"/>
    <property type="match status" value="1"/>
</dbReference>
<proteinExistence type="predicted"/>
<feature type="transmembrane region" description="Helical" evidence="8">
    <location>
        <begin position="54"/>
        <end position="74"/>
    </location>
</feature>
<dbReference type="InterPro" id="IPR005467">
    <property type="entry name" value="His_kinase_dom"/>
</dbReference>
<evidence type="ECO:0000256" key="7">
    <source>
        <dbReference type="ARBA" id="ARBA00023012"/>
    </source>
</evidence>
<keyword evidence="8" id="KW-0472">Membrane</keyword>
<dbReference type="InterPro" id="IPR003661">
    <property type="entry name" value="HisK_dim/P_dom"/>
</dbReference>
<comment type="subcellular location">
    <subcellularLocation>
        <location evidence="2">Cell membrane</location>
    </subcellularLocation>
</comment>
<keyword evidence="7" id="KW-0902">Two-component regulatory system</keyword>
<dbReference type="SMART" id="SM00388">
    <property type="entry name" value="HisKA"/>
    <property type="match status" value="1"/>
</dbReference>
<feature type="transmembrane region" description="Helical" evidence="8">
    <location>
        <begin position="139"/>
        <end position="155"/>
    </location>
</feature>
<dbReference type="InterPro" id="IPR035965">
    <property type="entry name" value="PAS-like_dom_sf"/>
</dbReference>
<dbReference type="PRINTS" id="PR00344">
    <property type="entry name" value="BCTRLSENSOR"/>
</dbReference>
<dbReference type="SUPFAM" id="SSF55874">
    <property type="entry name" value="ATPase domain of HSP90 chaperone/DNA topoisomerase II/histidine kinase"/>
    <property type="match status" value="1"/>
</dbReference>
<evidence type="ECO:0000256" key="8">
    <source>
        <dbReference type="SAM" id="Phobius"/>
    </source>
</evidence>
<dbReference type="Gene3D" id="1.10.287.130">
    <property type="match status" value="1"/>
</dbReference>
<dbReference type="InterPro" id="IPR001610">
    <property type="entry name" value="PAC"/>
</dbReference>
<dbReference type="InterPro" id="IPR036097">
    <property type="entry name" value="HisK_dim/P_sf"/>
</dbReference>
<evidence type="ECO:0000259" key="10">
    <source>
        <dbReference type="PROSITE" id="PS50113"/>
    </source>
</evidence>
<dbReference type="InterPro" id="IPR036890">
    <property type="entry name" value="HATPase_C_sf"/>
</dbReference>
<evidence type="ECO:0000256" key="1">
    <source>
        <dbReference type="ARBA" id="ARBA00000085"/>
    </source>
</evidence>
<keyword evidence="4" id="KW-0597">Phosphoprotein</keyword>
<evidence type="ECO:0000256" key="2">
    <source>
        <dbReference type="ARBA" id="ARBA00004236"/>
    </source>
</evidence>
<feature type="transmembrane region" description="Helical" evidence="8">
    <location>
        <begin position="28"/>
        <end position="48"/>
    </location>
</feature>
<name>A0A919U2W9_9CELL</name>
<dbReference type="InterPro" id="IPR003594">
    <property type="entry name" value="HATPase_dom"/>
</dbReference>
<feature type="domain" description="PAC" evidence="10">
    <location>
        <begin position="285"/>
        <end position="337"/>
    </location>
</feature>
<dbReference type="Gene3D" id="3.30.565.10">
    <property type="entry name" value="Histidine kinase-like ATPase, C-terminal domain"/>
    <property type="match status" value="1"/>
</dbReference>
<feature type="domain" description="Histidine kinase" evidence="9">
    <location>
        <begin position="341"/>
        <end position="557"/>
    </location>
</feature>
<dbReference type="InterPro" id="IPR000014">
    <property type="entry name" value="PAS"/>
</dbReference>
<dbReference type="InterPro" id="IPR000700">
    <property type="entry name" value="PAS-assoc_C"/>
</dbReference>
<dbReference type="Pfam" id="PF00512">
    <property type="entry name" value="HisKA"/>
    <property type="match status" value="1"/>
</dbReference>
<feature type="transmembrane region" description="Helical" evidence="8">
    <location>
        <begin position="86"/>
        <end position="108"/>
    </location>
</feature>
<dbReference type="InterPro" id="IPR050736">
    <property type="entry name" value="Sensor_HK_Regulatory"/>
</dbReference>
<dbReference type="Pfam" id="PF08448">
    <property type="entry name" value="PAS_4"/>
    <property type="match status" value="1"/>
</dbReference>
<dbReference type="SUPFAM" id="SSF47384">
    <property type="entry name" value="Homodimeric domain of signal transducing histidine kinase"/>
    <property type="match status" value="1"/>
</dbReference>
<evidence type="ECO:0000256" key="3">
    <source>
        <dbReference type="ARBA" id="ARBA00012438"/>
    </source>
</evidence>
<comment type="caution">
    <text evidence="11">The sequence shown here is derived from an EMBL/GenBank/DDBJ whole genome shotgun (WGS) entry which is preliminary data.</text>
</comment>
<reference evidence="11" key="1">
    <citation type="submission" date="2021-01" db="EMBL/GenBank/DDBJ databases">
        <title>Whole genome shotgun sequence of Cellulomonas pakistanensis NBRC 110800.</title>
        <authorList>
            <person name="Komaki H."/>
            <person name="Tamura T."/>
        </authorList>
    </citation>
    <scope>NUCLEOTIDE SEQUENCE</scope>
    <source>
        <strain evidence="11">NBRC 110800</strain>
    </source>
</reference>
<protein>
    <recommendedName>
        <fullName evidence="3">histidine kinase</fullName>
        <ecNumber evidence="3">2.7.13.3</ecNumber>
    </recommendedName>
</protein>
<evidence type="ECO:0000313" key="12">
    <source>
        <dbReference type="Proteomes" id="UP000642125"/>
    </source>
</evidence>
<evidence type="ECO:0000313" key="11">
    <source>
        <dbReference type="EMBL" id="GIG36533.1"/>
    </source>
</evidence>
<dbReference type="PANTHER" id="PTHR43711">
    <property type="entry name" value="TWO-COMPONENT HISTIDINE KINASE"/>
    <property type="match status" value="1"/>
</dbReference>
<dbReference type="InterPro" id="IPR013656">
    <property type="entry name" value="PAS_4"/>
</dbReference>
<keyword evidence="8" id="KW-1133">Transmembrane helix</keyword>
<dbReference type="Proteomes" id="UP000642125">
    <property type="component" value="Unassembled WGS sequence"/>
</dbReference>
<dbReference type="NCBIfam" id="TIGR00229">
    <property type="entry name" value="sensory_box"/>
    <property type="match status" value="1"/>
</dbReference>
<evidence type="ECO:0000256" key="6">
    <source>
        <dbReference type="ARBA" id="ARBA00022777"/>
    </source>
</evidence>
<dbReference type="GO" id="GO:0005886">
    <property type="term" value="C:plasma membrane"/>
    <property type="evidence" value="ECO:0007669"/>
    <property type="project" value="UniProtKB-SubCell"/>
</dbReference>
<keyword evidence="12" id="KW-1185">Reference proteome</keyword>
<evidence type="ECO:0000256" key="5">
    <source>
        <dbReference type="ARBA" id="ARBA00022679"/>
    </source>
</evidence>
<keyword evidence="6 11" id="KW-0418">Kinase</keyword>